<proteinExistence type="predicted"/>
<gene>
    <name evidence="1" type="ORF">INT80_08235</name>
</gene>
<dbReference type="EMBL" id="JADION010000021">
    <property type="protein sequence ID" value="MBF4102670.1"/>
    <property type="molecule type" value="Genomic_DNA"/>
</dbReference>
<accession>A0A930USV3</accession>
<comment type="caution">
    <text evidence="1">The sequence shown here is derived from an EMBL/GenBank/DDBJ whole genome shotgun (WGS) entry which is preliminary data.</text>
</comment>
<reference evidence="1" key="1">
    <citation type="submission" date="2020-11" db="EMBL/GenBank/DDBJ databases">
        <title>Gallibacterium anatis 1637, full genome, WGS.</title>
        <authorList>
            <person name="Laishevtcev A.I."/>
            <person name="Yakimova E.A."/>
            <person name="Petkovich D."/>
            <person name="Stepanova T.V."/>
            <person name="Kalendr R.S."/>
            <person name="Rubalsky E.O."/>
            <person name="Zulkarneev E.R."/>
            <person name="Aleshkin A.V."/>
        </authorList>
    </citation>
    <scope>NUCLEOTIDE SEQUENCE</scope>
    <source>
        <strain evidence="1">1637</strain>
    </source>
</reference>
<name>A0A930USV3_9PAST</name>
<sequence>MLEWQDGCRKLVHYRDYLVDGQQQWFLSRQLSPHFVGNPLLIVWFARLIHWIADFQ</sequence>
<evidence type="ECO:0000313" key="1">
    <source>
        <dbReference type="EMBL" id="MBF4102670.1"/>
    </source>
</evidence>
<organism evidence="1">
    <name type="scientific">Gallibacterium anatis</name>
    <dbReference type="NCBI Taxonomy" id="750"/>
    <lineage>
        <taxon>Bacteria</taxon>
        <taxon>Pseudomonadati</taxon>
        <taxon>Pseudomonadota</taxon>
        <taxon>Gammaproteobacteria</taxon>
        <taxon>Pasteurellales</taxon>
        <taxon>Pasteurellaceae</taxon>
        <taxon>Gallibacterium</taxon>
    </lineage>
</organism>
<dbReference type="AlphaFoldDB" id="A0A930USV3"/>
<protein>
    <submittedName>
        <fullName evidence="1">Uncharacterized protein</fullName>
    </submittedName>
</protein>